<dbReference type="EMBL" id="NBII01000007">
    <property type="protein sequence ID" value="PAV17287.1"/>
    <property type="molecule type" value="Genomic_DNA"/>
</dbReference>
<organism evidence="1 2">
    <name type="scientific">Pyrrhoderma noxium</name>
    <dbReference type="NCBI Taxonomy" id="2282107"/>
    <lineage>
        <taxon>Eukaryota</taxon>
        <taxon>Fungi</taxon>
        <taxon>Dikarya</taxon>
        <taxon>Basidiomycota</taxon>
        <taxon>Agaricomycotina</taxon>
        <taxon>Agaricomycetes</taxon>
        <taxon>Hymenochaetales</taxon>
        <taxon>Hymenochaetaceae</taxon>
        <taxon>Pyrrhoderma</taxon>
    </lineage>
</organism>
<protein>
    <submittedName>
        <fullName evidence="1">Phosphatases II</fullName>
    </submittedName>
</protein>
<dbReference type="GO" id="GO:0005737">
    <property type="term" value="C:cytoplasm"/>
    <property type="evidence" value="ECO:0007669"/>
    <property type="project" value="TreeGrafter"/>
</dbReference>
<accession>A0A286UCK6</accession>
<dbReference type="Gene3D" id="3.90.190.10">
    <property type="entry name" value="Protein tyrosine phosphatase superfamily"/>
    <property type="match status" value="1"/>
</dbReference>
<dbReference type="STRING" id="2282107.A0A286UCK6"/>
<dbReference type="PANTHER" id="PTHR46588">
    <property type="entry name" value="SERINE/THREONINE/TYROSINE-INTERACTING PROTEIN"/>
    <property type="match status" value="1"/>
</dbReference>
<dbReference type="InterPro" id="IPR052449">
    <property type="entry name" value="STYX-Interacting_Phosphatase"/>
</dbReference>
<evidence type="ECO:0000313" key="2">
    <source>
        <dbReference type="Proteomes" id="UP000217199"/>
    </source>
</evidence>
<dbReference type="Proteomes" id="UP000217199">
    <property type="component" value="Unassembled WGS sequence"/>
</dbReference>
<comment type="caution">
    <text evidence="1">The sequence shown here is derived from an EMBL/GenBank/DDBJ whole genome shotgun (WGS) entry which is preliminary data.</text>
</comment>
<proteinExistence type="predicted"/>
<sequence length="132" mass="15205">MAMPVPPSNDELISLIQGPQDVEWRYEMRRECQEIVEGIFLGPFQASKSLESLRSHGITHILCIRDTKEAFSVRPRFPDQFTYLVLDVQDNDEQNLIQLFPLARHFIDEALDKGDEYSYTAMEGSVFPQPSL</sequence>
<keyword evidence="2" id="KW-1185">Reference proteome</keyword>
<dbReference type="GO" id="GO:1990444">
    <property type="term" value="F:F-box domain binding"/>
    <property type="evidence" value="ECO:0007669"/>
    <property type="project" value="TreeGrafter"/>
</dbReference>
<dbReference type="AlphaFoldDB" id="A0A286UCK6"/>
<dbReference type="GO" id="GO:0005654">
    <property type="term" value="C:nucleoplasm"/>
    <property type="evidence" value="ECO:0007669"/>
    <property type="project" value="TreeGrafter"/>
</dbReference>
<dbReference type="InParanoid" id="A0A286UCK6"/>
<gene>
    <name evidence="1" type="ORF">PNOK_0735100</name>
</gene>
<dbReference type="PANTHER" id="PTHR46588:SF1">
    <property type="entry name" value="SERINE_THREONINE_TYROSINE-INTERACTING PROTEIN"/>
    <property type="match status" value="1"/>
</dbReference>
<dbReference type="GO" id="GO:0062026">
    <property type="term" value="P:negative regulation of SCF-dependent proteasomal ubiquitin-dependent catabolic process"/>
    <property type="evidence" value="ECO:0007669"/>
    <property type="project" value="TreeGrafter"/>
</dbReference>
<dbReference type="InterPro" id="IPR029021">
    <property type="entry name" value="Prot-tyrosine_phosphatase-like"/>
</dbReference>
<name>A0A286UCK6_9AGAM</name>
<dbReference type="GO" id="GO:0070372">
    <property type="term" value="P:regulation of ERK1 and ERK2 cascade"/>
    <property type="evidence" value="ECO:0007669"/>
    <property type="project" value="TreeGrafter"/>
</dbReference>
<evidence type="ECO:0000313" key="1">
    <source>
        <dbReference type="EMBL" id="PAV17287.1"/>
    </source>
</evidence>
<dbReference type="OrthoDB" id="2017893at2759"/>
<dbReference type="SUPFAM" id="SSF52799">
    <property type="entry name" value="(Phosphotyrosine protein) phosphatases II"/>
    <property type="match status" value="1"/>
</dbReference>
<reference evidence="1 2" key="1">
    <citation type="journal article" date="2017" name="Mol. Ecol.">
        <title>Comparative and population genomic landscape of Phellinus noxius: A hypervariable fungus causing root rot in trees.</title>
        <authorList>
            <person name="Chung C.L."/>
            <person name="Lee T.J."/>
            <person name="Akiba M."/>
            <person name="Lee H.H."/>
            <person name="Kuo T.H."/>
            <person name="Liu D."/>
            <person name="Ke H.M."/>
            <person name="Yokoi T."/>
            <person name="Roa M.B."/>
            <person name="Lu M.J."/>
            <person name="Chang Y.Y."/>
            <person name="Ann P.J."/>
            <person name="Tsai J.N."/>
            <person name="Chen C.Y."/>
            <person name="Tzean S.S."/>
            <person name="Ota Y."/>
            <person name="Hattori T."/>
            <person name="Sahashi N."/>
            <person name="Liou R.F."/>
            <person name="Kikuchi T."/>
            <person name="Tsai I.J."/>
        </authorList>
    </citation>
    <scope>NUCLEOTIDE SEQUENCE [LARGE SCALE GENOMIC DNA]</scope>
    <source>
        <strain evidence="1 2">FFPRI411160</strain>
    </source>
</reference>